<dbReference type="InterPro" id="IPR036607">
    <property type="entry name" value="PRKCSH"/>
</dbReference>
<dbReference type="PANTHER" id="PTHR12630">
    <property type="entry name" value="N-LINKED OLIGOSACCHARIDE PROCESSING"/>
    <property type="match status" value="1"/>
</dbReference>
<dbReference type="InterPro" id="IPR002172">
    <property type="entry name" value="LDrepeatLR_classA_rpt"/>
</dbReference>
<dbReference type="EMBL" id="HBUF01117008">
    <property type="protein sequence ID" value="CAG6641358.1"/>
    <property type="molecule type" value="Transcribed_RNA"/>
</dbReference>
<dbReference type="CDD" id="cd00112">
    <property type="entry name" value="LDLa"/>
    <property type="match status" value="1"/>
</dbReference>
<dbReference type="Gene3D" id="4.10.400.10">
    <property type="entry name" value="Low-density Lipoprotein Receptor"/>
    <property type="match status" value="1"/>
</dbReference>
<protein>
    <recommendedName>
        <fullName evidence="1">Glucosidase 2 subunit beta</fullName>
    </recommendedName>
</protein>
<dbReference type="InterPro" id="IPR028146">
    <property type="entry name" value="PRKCSH_N"/>
</dbReference>
<evidence type="ECO:0000259" key="9">
    <source>
        <dbReference type="PROSITE" id="PS50222"/>
    </source>
</evidence>
<dbReference type="PROSITE" id="PS50068">
    <property type="entry name" value="LDLRA_2"/>
    <property type="match status" value="1"/>
</dbReference>
<organism evidence="11">
    <name type="scientific">Cacopsylla melanoneura</name>
    <dbReference type="NCBI Taxonomy" id="428564"/>
    <lineage>
        <taxon>Eukaryota</taxon>
        <taxon>Metazoa</taxon>
        <taxon>Ecdysozoa</taxon>
        <taxon>Arthropoda</taxon>
        <taxon>Hexapoda</taxon>
        <taxon>Insecta</taxon>
        <taxon>Pterygota</taxon>
        <taxon>Neoptera</taxon>
        <taxon>Paraneoptera</taxon>
        <taxon>Hemiptera</taxon>
        <taxon>Sternorrhyncha</taxon>
        <taxon>Psylloidea</taxon>
        <taxon>Psyllidae</taxon>
        <taxon>Psyllinae</taxon>
        <taxon>Cacopsylla</taxon>
    </lineage>
</organism>
<dbReference type="InterPro" id="IPR044865">
    <property type="entry name" value="MRH_dom"/>
</dbReference>
<dbReference type="EMBL" id="HBUF01232816">
    <property type="protein sequence ID" value="CAG6674057.1"/>
    <property type="molecule type" value="Transcribed_RNA"/>
</dbReference>
<dbReference type="PROSITE" id="PS51914">
    <property type="entry name" value="MRH"/>
    <property type="match status" value="1"/>
</dbReference>
<evidence type="ECO:0000256" key="5">
    <source>
        <dbReference type="PROSITE-ProRule" id="PRU00124"/>
    </source>
</evidence>
<dbReference type="Pfam" id="PF12999">
    <property type="entry name" value="PRKCSH-like"/>
    <property type="match status" value="1"/>
</dbReference>
<feature type="coiled-coil region" evidence="6">
    <location>
        <begin position="149"/>
        <end position="226"/>
    </location>
</feature>
<dbReference type="SUPFAM" id="SSF47473">
    <property type="entry name" value="EF-hand"/>
    <property type="match status" value="1"/>
</dbReference>
<feature type="compositionally biased region" description="Basic and acidic residues" evidence="7">
    <location>
        <begin position="296"/>
        <end position="306"/>
    </location>
</feature>
<dbReference type="EMBL" id="HBUF01600407">
    <property type="protein sequence ID" value="CAG6775968.1"/>
    <property type="molecule type" value="Transcribed_RNA"/>
</dbReference>
<proteinExistence type="predicted"/>
<feature type="coiled-coil region" evidence="6">
    <location>
        <begin position="402"/>
        <end position="432"/>
    </location>
</feature>
<dbReference type="Gene3D" id="2.70.130.10">
    <property type="entry name" value="Mannose-6-phosphate receptor binding domain"/>
    <property type="match status" value="1"/>
</dbReference>
<dbReference type="InterPro" id="IPR002048">
    <property type="entry name" value="EF_hand_dom"/>
</dbReference>
<evidence type="ECO:0000256" key="7">
    <source>
        <dbReference type="SAM" id="MobiDB-lite"/>
    </source>
</evidence>
<dbReference type="Pfam" id="PF13015">
    <property type="entry name" value="PRKCSH_1"/>
    <property type="match status" value="1"/>
</dbReference>
<feature type="chain" id="PRO_5033671318" description="Glucosidase 2 subunit beta" evidence="8">
    <location>
        <begin position="20"/>
        <end position="553"/>
    </location>
</feature>
<accession>A0A8D8STL5</accession>
<dbReference type="InterPro" id="IPR036055">
    <property type="entry name" value="LDL_receptor-like_sf"/>
</dbReference>
<dbReference type="GO" id="GO:0005509">
    <property type="term" value="F:calcium ion binding"/>
    <property type="evidence" value="ECO:0007669"/>
    <property type="project" value="InterPro"/>
</dbReference>
<evidence type="ECO:0000256" key="4">
    <source>
        <dbReference type="ARBA" id="ARBA00023157"/>
    </source>
</evidence>
<dbReference type="InterPro" id="IPR009011">
    <property type="entry name" value="Man6P_isomerase_rcpt-bd_dom_sf"/>
</dbReference>
<dbReference type="EMBL" id="HBUF01347232">
    <property type="protein sequence ID" value="CAG6710595.1"/>
    <property type="molecule type" value="Transcribed_RNA"/>
</dbReference>
<name>A0A8D8STL5_9HEMI</name>
<dbReference type="EMBL" id="HBUF01347231">
    <property type="protein sequence ID" value="CAG6710588.1"/>
    <property type="molecule type" value="Transcribed_RNA"/>
</dbReference>
<dbReference type="InterPro" id="IPR039794">
    <property type="entry name" value="Gtb1-like"/>
</dbReference>
<feature type="region of interest" description="Disordered" evidence="7">
    <location>
        <begin position="296"/>
        <end position="393"/>
    </location>
</feature>
<sequence length="553" mass="64151">MSHLVTLGVLLSSIWATSSDVLKPRGVSLMKASLYQPASEFTCFDGSLTIPFTYINDDYCDCHDSSDEPGTSACPNGTFHCLNIGHAPKDIPSSRVNDGICDCCDGSDEYQSKKNCQDTCHEEGRSAREEADRLAEIIKQGSAIRDQLVTKGKQLKEEKKIRLEQLQKDEQEAEAIKEEKDEIKSRVEALESVALKKYKEIEEREREEQEKLEKEEERKKEWEEAKHHFKTFDLNKDEKITKDELQHFSEFDLNKDNQVAEDEINAYMGAMNELTVEDFFEKSWPNLKPFIRHLQKEAQRSEEAKKQAAQQEEYEKQQQLLRQQNQQMRGDVLPEQMQEPEVHEPSLDEEASHEDQGEEEEETDHHEEEEETGKGEVENVGGPATPNPPKYDEETQRLIDEGNKAREHFEEADRNLRDIQREKKQIEEAMNKDYGPHEEYAFLEGECFEYTDREYKYKLCPFDETSQRPKNGGAETKLGNWGKWLEDSNYSIMLYDRGHTCWNGPQRSTHVRVRCGLDNELLSVTEPNRCEYLFEFTTPAACVAHSREVHDEL</sequence>
<feature type="domain" description="EF-hand" evidence="9">
    <location>
        <begin position="220"/>
        <end position="255"/>
    </location>
</feature>
<dbReference type="PANTHER" id="PTHR12630:SF1">
    <property type="entry name" value="GLUCOSIDASE 2 SUBUNIT BETA"/>
    <property type="match status" value="1"/>
</dbReference>
<evidence type="ECO:0000313" key="11">
    <source>
        <dbReference type="EMBL" id="CAG6674055.1"/>
    </source>
</evidence>
<evidence type="ECO:0000256" key="3">
    <source>
        <dbReference type="ARBA" id="ARBA00022824"/>
    </source>
</evidence>
<feature type="compositionally biased region" description="Acidic residues" evidence="7">
    <location>
        <begin position="347"/>
        <end position="371"/>
    </location>
</feature>
<evidence type="ECO:0000259" key="10">
    <source>
        <dbReference type="PROSITE" id="PS51914"/>
    </source>
</evidence>
<dbReference type="SUPFAM" id="SSF50911">
    <property type="entry name" value="Mannose 6-phosphate receptor domain"/>
    <property type="match status" value="1"/>
</dbReference>
<keyword evidence="2 8" id="KW-0732">Signal</keyword>
<evidence type="ECO:0000256" key="1">
    <source>
        <dbReference type="ARBA" id="ARBA00022387"/>
    </source>
</evidence>
<evidence type="ECO:0000256" key="2">
    <source>
        <dbReference type="ARBA" id="ARBA00022729"/>
    </source>
</evidence>
<feature type="signal peptide" evidence="8">
    <location>
        <begin position="1"/>
        <end position="19"/>
    </location>
</feature>
<dbReference type="GO" id="GO:0006491">
    <property type="term" value="P:N-glycan processing"/>
    <property type="evidence" value="ECO:0007669"/>
    <property type="project" value="TreeGrafter"/>
</dbReference>
<dbReference type="EMBL" id="HBUF01117007">
    <property type="protein sequence ID" value="CAG6641357.1"/>
    <property type="molecule type" value="Transcribed_RNA"/>
</dbReference>
<feature type="domain" description="MRH" evidence="10">
    <location>
        <begin position="445"/>
        <end position="544"/>
    </location>
</feature>
<keyword evidence="4" id="KW-1015">Disulfide bond</keyword>
<dbReference type="EMBL" id="HBUF01347229">
    <property type="protein sequence ID" value="CAG6710576.1"/>
    <property type="molecule type" value="Transcribed_RNA"/>
</dbReference>
<dbReference type="EMBL" id="HBUF01232815">
    <property type="protein sequence ID" value="CAG6674055.1"/>
    <property type="molecule type" value="Transcribed_RNA"/>
</dbReference>
<keyword evidence="3" id="KW-0256">Endoplasmic reticulum</keyword>
<comment type="caution">
    <text evidence="5">Lacks conserved residue(s) required for the propagation of feature annotation.</text>
</comment>
<feature type="compositionally biased region" description="Low complexity" evidence="7">
    <location>
        <begin position="307"/>
        <end position="327"/>
    </location>
</feature>
<dbReference type="PROSITE" id="PS50222">
    <property type="entry name" value="EF_HAND_2"/>
    <property type="match status" value="1"/>
</dbReference>
<evidence type="ECO:0000256" key="8">
    <source>
        <dbReference type="SAM" id="SignalP"/>
    </source>
</evidence>
<dbReference type="EMBL" id="HBUF01347230">
    <property type="protein sequence ID" value="CAG6710582.1"/>
    <property type="molecule type" value="Transcribed_RNA"/>
</dbReference>
<keyword evidence="6" id="KW-0175">Coiled coil</keyword>
<dbReference type="EMBL" id="HBUF01600406">
    <property type="protein sequence ID" value="CAG6775967.1"/>
    <property type="molecule type" value="Transcribed_RNA"/>
</dbReference>
<evidence type="ECO:0000256" key="6">
    <source>
        <dbReference type="SAM" id="Coils"/>
    </source>
</evidence>
<dbReference type="EMBL" id="HBUF01600405">
    <property type="protein sequence ID" value="CAG6775966.1"/>
    <property type="molecule type" value="Transcribed_RNA"/>
</dbReference>
<reference evidence="11" key="1">
    <citation type="submission" date="2021-05" db="EMBL/GenBank/DDBJ databases">
        <authorList>
            <person name="Alioto T."/>
            <person name="Alioto T."/>
            <person name="Gomez Garrido J."/>
        </authorList>
    </citation>
    <scope>NUCLEOTIDE SEQUENCE</scope>
</reference>
<dbReference type="SUPFAM" id="SSF57424">
    <property type="entry name" value="LDL receptor-like module"/>
    <property type="match status" value="1"/>
</dbReference>
<dbReference type="Gene3D" id="1.10.238.10">
    <property type="entry name" value="EF-hand"/>
    <property type="match status" value="1"/>
</dbReference>
<dbReference type="AlphaFoldDB" id="A0A8D8STL5"/>
<dbReference type="InterPro" id="IPR011992">
    <property type="entry name" value="EF-hand-dom_pair"/>
</dbReference>
<dbReference type="GO" id="GO:0017177">
    <property type="term" value="C:glucosidase II complex"/>
    <property type="evidence" value="ECO:0007669"/>
    <property type="project" value="TreeGrafter"/>
</dbReference>